<evidence type="ECO:0000313" key="3">
    <source>
        <dbReference type="EMBL" id="MBM7619669.1"/>
    </source>
</evidence>
<evidence type="ECO:0000259" key="2">
    <source>
        <dbReference type="Pfam" id="PF16112"/>
    </source>
</evidence>
<dbReference type="Pfam" id="PF16112">
    <property type="entry name" value="DUF4830"/>
    <property type="match status" value="1"/>
</dbReference>
<dbReference type="PROSITE" id="PS51257">
    <property type="entry name" value="PROKAR_LIPOPROTEIN"/>
    <property type="match status" value="1"/>
</dbReference>
<protein>
    <recommendedName>
        <fullName evidence="2">DUF4830 domain-containing protein</fullName>
    </recommendedName>
</protein>
<dbReference type="Proteomes" id="UP000737402">
    <property type="component" value="Unassembled WGS sequence"/>
</dbReference>
<comment type="caution">
    <text evidence="3">The sequence shown here is derived from an EMBL/GenBank/DDBJ whole genome shotgun (WGS) entry which is preliminary data.</text>
</comment>
<feature type="transmembrane region" description="Helical" evidence="1">
    <location>
        <begin position="6"/>
        <end position="25"/>
    </location>
</feature>
<keyword evidence="1" id="KW-0812">Transmembrane</keyword>
<keyword evidence="1" id="KW-1133">Transmembrane helix</keyword>
<accession>A0ABS2NYH4</accession>
<organism evidence="3 4">
    <name type="scientific">Sutcliffiella tianshenii</name>
    <dbReference type="NCBI Taxonomy" id="1463404"/>
    <lineage>
        <taxon>Bacteria</taxon>
        <taxon>Bacillati</taxon>
        <taxon>Bacillota</taxon>
        <taxon>Bacilli</taxon>
        <taxon>Bacillales</taxon>
        <taxon>Bacillaceae</taxon>
        <taxon>Sutcliffiella</taxon>
    </lineage>
</organism>
<dbReference type="EMBL" id="JAFBED010000003">
    <property type="protein sequence ID" value="MBM7619669.1"/>
    <property type="molecule type" value="Genomic_DNA"/>
</dbReference>
<gene>
    <name evidence="3" type="ORF">JOC95_001521</name>
</gene>
<name>A0ABS2NYH4_9BACI</name>
<keyword evidence="4" id="KW-1185">Reference proteome</keyword>
<sequence length="147" mass="17299">MRLRGWLISLLILIGCMFLFGGLFYEGDFPEEHKKYLDSYGWHIRAMENEEIIDLNDYFPETLQMYKEAGLDLEEYKNKEIKVTRYLLKEKQKKGENASIFDGNNMYISIYEVEGIIIGGHGHLEDWSPGIFSLEDKERLRSDGILY</sequence>
<dbReference type="InterPro" id="IPR032257">
    <property type="entry name" value="DUF4830"/>
</dbReference>
<reference evidence="3 4" key="1">
    <citation type="submission" date="2021-01" db="EMBL/GenBank/DDBJ databases">
        <title>Genomic Encyclopedia of Type Strains, Phase IV (KMG-IV): sequencing the most valuable type-strain genomes for metagenomic binning, comparative biology and taxonomic classification.</title>
        <authorList>
            <person name="Goeker M."/>
        </authorList>
    </citation>
    <scope>NUCLEOTIDE SEQUENCE [LARGE SCALE GENOMIC DNA]</scope>
    <source>
        <strain evidence="3 4">DSM 25879</strain>
    </source>
</reference>
<keyword evidence="1" id="KW-0472">Membrane</keyword>
<evidence type="ECO:0000313" key="4">
    <source>
        <dbReference type="Proteomes" id="UP000737402"/>
    </source>
</evidence>
<feature type="domain" description="DUF4830" evidence="2">
    <location>
        <begin position="57"/>
        <end position="120"/>
    </location>
</feature>
<proteinExistence type="predicted"/>
<dbReference type="RefSeq" id="WP_204414850.1">
    <property type="nucleotide sequence ID" value="NZ_JAFBED010000003.1"/>
</dbReference>
<evidence type="ECO:0000256" key="1">
    <source>
        <dbReference type="SAM" id="Phobius"/>
    </source>
</evidence>